<dbReference type="AlphaFoldDB" id="A0A971ICD7"/>
<reference evidence="2" key="2">
    <citation type="submission" date="2020-01" db="EMBL/GenBank/DDBJ databases">
        <authorList>
            <person name="Campanaro S."/>
        </authorList>
    </citation>
    <scope>NUCLEOTIDE SEQUENCE</scope>
    <source>
        <strain evidence="2">AS01afH2WH_6</strain>
    </source>
</reference>
<reference evidence="2" key="1">
    <citation type="journal article" date="2020" name="Biotechnol. Biofuels">
        <title>New insights from the biogas microbiome by comprehensive genome-resolved metagenomics of nearly 1600 species originating from multiple anaerobic digesters.</title>
        <authorList>
            <person name="Campanaro S."/>
            <person name="Treu L."/>
            <person name="Rodriguez-R L.M."/>
            <person name="Kovalovszki A."/>
            <person name="Ziels R.M."/>
            <person name="Maus I."/>
            <person name="Zhu X."/>
            <person name="Kougias P.G."/>
            <person name="Basile A."/>
            <person name="Luo G."/>
            <person name="Schluter A."/>
            <person name="Konstantinidis K.T."/>
            <person name="Angelidaki I."/>
        </authorList>
    </citation>
    <scope>NUCLEOTIDE SEQUENCE</scope>
    <source>
        <strain evidence="2">AS01afH2WH_6</strain>
    </source>
</reference>
<accession>A0A971ICD7</accession>
<dbReference type="Pfam" id="PF02811">
    <property type="entry name" value="PHP"/>
    <property type="match status" value="1"/>
</dbReference>
<protein>
    <submittedName>
        <fullName evidence="2">PHP domain-containing protein</fullName>
    </submittedName>
</protein>
<dbReference type="InterPro" id="IPR052018">
    <property type="entry name" value="PHP_domain"/>
</dbReference>
<proteinExistence type="predicted"/>
<evidence type="ECO:0000313" key="2">
    <source>
        <dbReference type="EMBL" id="NLT79251.1"/>
    </source>
</evidence>
<dbReference type="Proteomes" id="UP000767327">
    <property type="component" value="Unassembled WGS sequence"/>
</dbReference>
<name>A0A971ICD7_9BIFI</name>
<dbReference type="EMBL" id="JAAXZR010000012">
    <property type="protein sequence ID" value="NLT79251.1"/>
    <property type="molecule type" value="Genomic_DNA"/>
</dbReference>
<dbReference type="InterPro" id="IPR016195">
    <property type="entry name" value="Pol/histidinol_Pase-like"/>
</dbReference>
<sequence length="292" mass="31699">MFHVAECRELSQAWDLHCHTVYSDGTYTPEQMVRLAKDSGLAGVAITDHDTTAGWKDAAAAAVRYGLPVLRGSEITADDAGVSVHMLAYQYDPGNADIMAVFARTRQARLKRAKIMVASMAKDYPITWNDVMAQVKEGEKTTVGRPHIADALVAAGIYRSRTEAFSGLCSSRSPYYLPTPSPTAHEVVAAVRAAGGVSVVAHAGDRKRNRTLLSDAQIEVLIGEGLNGLEVWHRDNDDEQRRRLLGIAEKHHLLVTGGSDWHGAGKPNVLGENTTDEGTVERIREMGSIPLC</sequence>
<organism evidence="2 3">
    <name type="scientific">Bifidobacterium crudilactis</name>
    <dbReference type="NCBI Taxonomy" id="327277"/>
    <lineage>
        <taxon>Bacteria</taxon>
        <taxon>Bacillati</taxon>
        <taxon>Actinomycetota</taxon>
        <taxon>Actinomycetes</taxon>
        <taxon>Bifidobacteriales</taxon>
        <taxon>Bifidobacteriaceae</taxon>
        <taxon>Bifidobacterium</taxon>
    </lineage>
</organism>
<dbReference type="Gene3D" id="1.10.150.650">
    <property type="match status" value="1"/>
</dbReference>
<comment type="caution">
    <text evidence="2">The sequence shown here is derived from an EMBL/GenBank/DDBJ whole genome shotgun (WGS) entry which is preliminary data.</text>
</comment>
<dbReference type="InterPro" id="IPR003141">
    <property type="entry name" value="Pol/His_phosphatase_N"/>
</dbReference>
<feature type="domain" description="Polymerase/histidinol phosphatase N-terminal" evidence="1">
    <location>
        <begin position="14"/>
        <end position="79"/>
    </location>
</feature>
<dbReference type="Gene3D" id="3.20.20.140">
    <property type="entry name" value="Metal-dependent hydrolases"/>
    <property type="match status" value="1"/>
</dbReference>
<dbReference type="RefSeq" id="WP_273172964.1">
    <property type="nucleotide sequence ID" value="NZ_JAAXZR010000012.1"/>
</dbReference>
<gene>
    <name evidence="2" type="ORF">GXW98_03055</name>
</gene>
<evidence type="ECO:0000259" key="1">
    <source>
        <dbReference type="SMART" id="SM00481"/>
    </source>
</evidence>
<dbReference type="CDD" id="cd07438">
    <property type="entry name" value="PHP_HisPPase_AMP"/>
    <property type="match status" value="1"/>
</dbReference>
<dbReference type="SUPFAM" id="SSF89550">
    <property type="entry name" value="PHP domain-like"/>
    <property type="match status" value="1"/>
</dbReference>
<dbReference type="GO" id="GO:0004534">
    <property type="term" value="F:5'-3' RNA exonuclease activity"/>
    <property type="evidence" value="ECO:0007669"/>
    <property type="project" value="TreeGrafter"/>
</dbReference>
<dbReference type="PANTHER" id="PTHR42924:SF3">
    <property type="entry name" value="POLYMERASE_HISTIDINOL PHOSPHATASE N-TERMINAL DOMAIN-CONTAINING PROTEIN"/>
    <property type="match status" value="1"/>
</dbReference>
<evidence type="ECO:0000313" key="3">
    <source>
        <dbReference type="Proteomes" id="UP000767327"/>
    </source>
</evidence>
<dbReference type="GO" id="GO:0035312">
    <property type="term" value="F:5'-3' DNA exonuclease activity"/>
    <property type="evidence" value="ECO:0007669"/>
    <property type="project" value="TreeGrafter"/>
</dbReference>
<dbReference type="InterPro" id="IPR004013">
    <property type="entry name" value="PHP_dom"/>
</dbReference>
<dbReference type="SMART" id="SM00481">
    <property type="entry name" value="POLIIIAc"/>
    <property type="match status" value="1"/>
</dbReference>
<dbReference type="PANTHER" id="PTHR42924">
    <property type="entry name" value="EXONUCLEASE"/>
    <property type="match status" value="1"/>
</dbReference>